<dbReference type="GO" id="GO:0004386">
    <property type="term" value="F:helicase activity"/>
    <property type="evidence" value="ECO:0007669"/>
    <property type="project" value="InterPro"/>
</dbReference>
<evidence type="ECO:0000256" key="5">
    <source>
        <dbReference type="ARBA" id="ARBA00022771"/>
    </source>
</evidence>
<dbReference type="GO" id="GO:0005737">
    <property type="term" value="C:cytoplasm"/>
    <property type="evidence" value="ECO:0007669"/>
    <property type="project" value="UniProtKB-SubCell"/>
</dbReference>
<evidence type="ECO:0008006" key="14">
    <source>
        <dbReference type="Google" id="ProtNLM"/>
    </source>
</evidence>
<dbReference type="InterPro" id="IPR047187">
    <property type="entry name" value="SF1_C_Upf1"/>
</dbReference>
<dbReference type="GeneID" id="22897255"/>
<keyword evidence="4" id="KW-0677">Repeat</keyword>
<reference evidence="12 13" key="1">
    <citation type="journal article" date="2011" name="PLoS Pathog.">
        <title>Genomic and proteomic analyses of the fungus Arthrobotrys oligospora provide insights into nematode-trap formation.</title>
        <authorList>
            <person name="Yang J."/>
            <person name="Wang L."/>
            <person name="Ji X."/>
            <person name="Feng Y."/>
            <person name="Li X."/>
            <person name="Zou C."/>
            <person name="Xu J."/>
            <person name="Ren Y."/>
            <person name="Mi Q."/>
            <person name="Wu J."/>
            <person name="Liu S."/>
            <person name="Liu Y."/>
            <person name="Huang X."/>
            <person name="Wang H."/>
            <person name="Niu X."/>
            <person name="Li J."/>
            <person name="Liang L."/>
            <person name="Luo Y."/>
            <person name="Ji K."/>
            <person name="Zhou W."/>
            <person name="Yu Z."/>
            <person name="Li G."/>
            <person name="Liu Y."/>
            <person name="Li L."/>
            <person name="Qiao M."/>
            <person name="Feng L."/>
            <person name="Zhang K.-Q."/>
        </authorList>
    </citation>
    <scope>NUCLEOTIDE SEQUENCE [LARGE SCALE GENOMIC DNA]</scope>
    <source>
        <strain evidence="13">ATCC 24927 / CBS 115.81 / DSM 1491</strain>
    </source>
</reference>
<evidence type="ECO:0000256" key="4">
    <source>
        <dbReference type="ARBA" id="ARBA00022737"/>
    </source>
</evidence>
<dbReference type="Proteomes" id="UP000008784">
    <property type="component" value="Unassembled WGS sequence"/>
</dbReference>
<keyword evidence="2" id="KW-0963">Cytoplasm</keyword>
<keyword evidence="8" id="KW-0391">Immunity</keyword>
<protein>
    <recommendedName>
        <fullName evidence="14">NFX1-type zinc finger-containing protein 1</fullName>
    </recommendedName>
</protein>
<name>G1XPD3_ARTOA</name>
<dbReference type="OMA" id="PVCQVPI"/>
<evidence type="ECO:0000256" key="2">
    <source>
        <dbReference type="ARBA" id="ARBA00022490"/>
    </source>
</evidence>
<dbReference type="InterPro" id="IPR041677">
    <property type="entry name" value="DNA2/NAM7_AAA_11"/>
</dbReference>
<organism evidence="12 13">
    <name type="scientific">Arthrobotrys oligospora (strain ATCC 24927 / CBS 115.81 / DSM 1491)</name>
    <name type="common">Nematode-trapping fungus</name>
    <name type="synonym">Didymozoophaga oligospora</name>
    <dbReference type="NCBI Taxonomy" id="756982"/>
    <lineage>
        <taxon>Eukaryota</taxon>
        <taxon>Fungi</taxon>
        <taxon>Dikarya</taxon>
        <taxon>Ascomycota</taxon>
        <taxon>Pezizomycotina</taxon>
        <taxon>Orbiliomycetes</taxon>
        <taxon>Orbiliales</taxon>
        <taxon>Orbiliaceae</taxon>
        <taxon>Orbilia</taxon>
        <taxon>Orbilia oligospora</taxon>
    </lineage>
</organism>
<keyword evidence="13" id="KW-1185">Reference proteome</keyword>
<feature type="domain" description="C3H1-type" evidence="10">
    <location>
        <begin position="1"/>
        <end position="28"/>
    </location>
</feature>
<feature type="zinc finger region" description="C3H1-type" evidence="9">
    <location>
        <begin position="32"/>
        <end position="55"/>
    </location>
</feature>
<dbReference type="EMBL" id="ADOT01000263">
    <property type="protein sequence ID" value="EGX45200.1"/>
    <property type="molecule type" value="Genomic_DNA"/>
</dbReference>
<dbReference type="InterPro" id="IPR041679">
    <property type="entry name" value="DNA2/NAM7-like_C"/>
</dbReference>
<dbReference type="CDD" id="cd17936">
    <property type="entry name" value="EEXXEc_NFX1"/>
    <property type="match status" value="1"/>
</dbReference>
<keyword evidence="6" id="KW-0067">ATP-binding</keyword>
<dbReference type="InterPro" id="IPR046439">
    <property type="entry name" value="ZF_RZ_dom"/>
</dbReference>
<keyword evidence="6" id="KW-0378">Hydrolase</keyword>
<dbReference type="eggNOG" id="KOG1807">
    <property type="taxonomic scope" value="Eukaryota"/>
</dbReference>
<keyword evidence="3 9" id="KW-0479">Metal-binding</keyword>
<evidence type="ECO:0000259" key="10">
    <source>
        <dbReference type="PROSITE" id="PS50103"/>
    </source>
</evidence>
<accession>G1XPD3</accession>
<dbReference type="GO" id="GO:0031380">
    <property type="term" value="C:nuclear RNA-directed RNA polymerase complex"/>
    <property type="evidence" value="ECO:0007669"/>
    <property type="project" value="TreeGrafter"/>
</dbReference>
<gene>
    <name evidence="12" type="ORF">AOL_s00173g301</name>
</gene>
<feature type="domain" description="RZ-type" evidence="11">
    <location>
        <begin position="1919"/>
        <end position="1994"/>
    </location>
</feature>
<keyword evidence="7 9" id="KW-0862">Zinc</keyword>
<dbReference type="Pfam" id="PF13086">
    <property type="entry name" value="AAA_11"/>
    <property type="match status" value="1"/>
</dbReference>
<dbReference type="InterPro" id="IPR000571">
    <property type="entry name" value="Znf_CCCH"/>
</dbReference>
<dbReference type="GO" id="GO:0008270">
    <property type="term" value="F:zinc ion binding"/>
    <property type="evidence" value="ECO:0007669"/>
    <property type="project" value="UniProtKB-KW"/>
</dbReference>
<dbReference type="Pfam" id="PF13087">
    <property type="entry name" value="AAA_12"/>
    <property type="match status" value="1"/>
</dbReference>
<feature type="zinc finger region" description="C3H1-type" evidence="9">
    <location>
        <begin position="1"/>
        <end position="28"/>
    </location>
</feature>
<keyword evidence="6" id="KW-0547">Nucleotide-binding</keyword>
<dbReference type="CDD" id="cd06008">
    <property type="entry name" value="NF-X1-zinc-finger"/>
    <property type="match status" value="2"/>
</dbReference>
<feature type="domain" description="C3H1-type" evidence="10">
    <location>
        <begin position="32"/>
        <end position="55"/>
    </location>
</feature>
<dbReference type="PROSITE" id="PS51981">
    <property type="entry name" value="ZF_RZ"/>
    <property type="match status" value="1"/>
</dbReference>
<evidence type="ECO:0000256" key="9">
    <source>
        <dbReference type="PROSITE-ProRule" id="PRU00723"/>
    </source>
</evidence>
<evidence type="ECO:0000256" key="3">
    <source>
        <dbReference type="ARBA" id="ARBA00022723"/>
    </source>
</evidence>
<proteinExistence type="predicted"/>
<dbReference type="InterPro" id="IPR027417">
    <property type="entry name" value="P-loop_NTPase"/>
</dbReference>
<dbReference type="InParanoid" id="G1XPD3"/>
<evidence type="ECO:0000313" key="12">
    <source>
        <dbReference type="EMBL" id="EGX45200.1"/>
    </source>
</evidence>
<dbReference type="OrthoDB" id="2423195at2759"/>
<sequence>MSSAKICFEWREKRCKRGSKCKYAHQENLVEACRVYQRSGNCRFGIKCSRGHFTSESGNQASQGRPSSSSAVASSRAFVTPNVATTATTADAPASRPVNPLESWRKICRIRSPYSSVQMKTFLEGALQIITTKDVENVQEVIKEFADEKNLEHIRQLLDANLAYDGTTGQLNFIAHVIPFLKIITNTEFQNSIVVERYAGTIYNVMYGVSGTRSIKFFPRILSRLKTLMSHDPDEYLKVFSMIASALRHTIHLNQANAILQDGMKAIVREALSQANEQKLLENPEMRALHQHFKILNEQLELGEQIPSLIPTQPASSSLGEGAVHPSQKLHPAIQNTIRLPGDLSDKGPRHDNDHASIANILILPTAEEIRSDVPEYLPQLGGEGLRLDRNKKLLDTQFRLLREDSIGYLRESLRQIIENRANLDVLRGSRRRKLDGVKRFFTAGTAVLIHQNVRVENVFFSANQGLKVGITFDQPMVNSTPRERREWWAHEDVLAFNSLVCVLNDANEAVFFTVADRYVTERDIREQDRETMTQGPDQSLSTLAGHPARAGIILSFANAVREDDIKWLFKLRYFQDSSKVSLIEFPKTLLAAFRPILQGLQNRISNTQAIPFIDWLAPDPSLDFQQSVEDNSQVDVRPPPYASRPGFFFDLQSIFTTPPKDPVPLYPTEHNFDTQKLLENTTLDDGQARSLVKALSREVGLIQGPPGTGKSFVGTKIVKVLLANKKKADLGPIVCVCYTNHALDQFLEHLLTIGINNIVRLGSRSKSEKLDDYLLRKLVMSTGNTRVEGKEMYDLRNATKIQASEATEYCRTLDSLDSEYTLRSHINENYPVFFKALFTKNQDIEGFEVKRGKRKPFAAWRKKATSGKINRPVESFINSNIDPWSLSRHEIFAVLKFWKDEILSNSISGLADVTKQHRIKSETLSTLRKERDRRLLQAADIIGVTTSSLAGHADMLERIHAKVLFCEEAGEILEAHTITALIPSIEHMILIGDHEQLRPHVANYDLSVESRKGQAYRLDVSLFEKLVQQSYGNRGLKFPIASLNTQRRMHPTIADLIRLKTYPNLLDAVPDYPPIPGMKKRLFWMTHEHPDSKGDAIKATTSYTNDFEQDIVISLVTHLLHQGVFKEHQIAVLTPYLGQMSKLRRSLGNIMNIIVGSRDQEALDESEEFLDDEEDQKPTDPTLQTVIRKASLATAVRIATIDNFQGEEADVVIISLVRSNNERQCGFLKTSNRINVLLSRAKWGMYIIGDANTAGSVPMWQNVISQMNLNNCLGDAFELECDRHKETSIRAASKEDFITYAPEGGCNLKCESRLECGHACPSKCHSTALHKLAPCSQPCPKQLIGCDHPCISKCSQPCPPCRHPYRDVPLKCGHTVTIMPCFEYQKAAESYYCTAKVQKIVPGCNHTVTVDCGRDVNSPNYRCPAVCKNLLGCGHRCQNQCRNCRKPSTKTPGDFTILHGDCQQICNRPFNTCSHSCQKACHDGEACDSCQIECEIRCTHSKCSKKCKEPCRPCAEQCTLGCAHQKCLMPCGVSCNILPCDELCPKLLECGHQCPSICGEKCPDKKFCRECGSDEVLDFQVDMLMLGTYRDSKDEPIIFLPCNHYYTVSTLDGTANMKDFFAFDDTEDWKIVGRYLQEKSAPKLLTCPNCRAPFTTSVRYNEVVKKYQLQNCIRQFTLASHNRLMEIITQISSFQDNLEKSREAFKPKDMKQIDARYKACSTLSKVIKRYNSEVLEKEQPYHRVYELTVSACRKYGITADEYNPSVVQYRFGIEGAYQELRVILSKICDMDIIASRTTTPASMKKALWKLIAANTSSTVLNCDKLVQICKERKHQLIEVQARIALAKFVTLHIKHRDEMEKEEDKISDTAAADIKEDIVKDLAECLEICDTVATCKGLKSEVEETIKSVRGGIFYSNVTNKEMKQIYDAMTREFGGTGHWYVCPNGHQFTVGECGQPMRIGNCNECGVRIGGEHHISVEGVTRDAGLDVRMQNLNL</sequence>
<keyword evidence="6" id="KW-0347">Helicase</keyword>
<dbReference type="FunFam" id="3.40.50.300:FF:001660">
    <property type="entry name" value="NF-X1 finger and helicase protein, putative"/>
    <property type="match status" value="1"/>
</dbReference>
<evidence type="ECO:0000256" key="8">
    <source>
        <dbReference type="ARBA" id="ARBA00022859"/>
    </source>
</evidence>
<keyword evidence="5 9" id="KW-0863">Zinc-finger</keyword>
<dbReference type="CDD" id="cd18808">
    <property type="entry name" value="SF1_C_Upf1"/>
    <property type="match status" value="1"/>
</dbReference>
<dbReference type="PANTHER" id="PTHR10887">
    <property type="entry name" value="DNA2/NAM7 HELICASE FAMILY"/>
    <property type="match status" value="1"/>
</dbReference>
<dbReference type="InterPro" id="IPR000967">
    <property type="entry name" value="Znf_NFX1"/>
</dbReference>
<dbReference type="SMART" id="SM00356">
    <property type="entry name" value="ZnF_C3H1"/>
    <property type="match status" value="2"/>
</dbReference>
<dbReference type="Gene3D" id="3.40.50.300">
    <property type="entry name" value="P-loop containing nucleotide triphosphate hydrolases"/>
    <property type="match status" value="2"/>
</dbReference>
<comment type="caution">
    <text evidence="12">The sequence shown here is derived from an EMBL/GenBank/DDBJ whole genome shotgun (WGS) entry which is preliminary data.</text>
</comment>
<dbReference type="GO" id="GO:0002376">
    <property type="term" value="P:immune system process"/>
    <property type="evidence" value="ECO:0007669"/>
    <property type="project" value="UniProtKB-KW"/>
</dbReference>
<evidence type="ECO:0000256" key="1">
    <source>
        <dbReference type="ARBA" id="ARBA00004496"/>
    </source>
</evidence>
<evidence type="ECO:0000259" key="11">
    <source>
        <dbReference type="PROSITE" id="PS51981"/>
    </source>
</evidence>
<dbReference type="GO" id="GO:0031048">
    <property type="term" value="P:regulatory ncRNA-mediated heterochromatin formation"/>
    <property type="evidence" value="ECO:0007669"/>
    <property type="project" value="TreeGrafter"/>
</dbReference>
<evidence type="ECO:0000256" key="7">
    <source>
        <dbReference type="ARBA" id="ARBA00022833"/>
    </source>
</evidence>
<dbReference type="RefSeq" id="XP_011126345.1">
    <property type="nucleotide sequence ID" value="XM_011128043.1"/>
</dbReference>
<evidence type="ECO:0000313" key="13">
    <source>
        <dbReference type="Proteomes" id="UP000008784"/>
    </source>
</evidence>
<dbReference type="HOGENOM" id="CLU_001490_1_1_1"/>
<dbReference type="SMART" id="SM00438">
    <property type="entry name" value="ZnF_NFX"/>
    <property type="match status" value="4"/>
</dbReference>
<dbReference type="InterPro" id="IPR045055">
    <property type="entry name" value="DNA2/NAM7-like"/>
</dbReference>
<comment type="subcellular location">
    <subcellularLocation>
        <location evidence="1">Cytoplasm</location>
    </subcellularLocation>
</comment>
<dbReference type="PANTHER" id="PTHR10887:SF445">
    <property type="entry name" value="NFX1-TYPE ZINC FINGER-CONTAINING PROTEIN 1"/>
    <property type="match status" value="1"/>
</dbReference>
<dbReference type="PROSITE" id="PS50103">
    <property type="entry name" value="ZF_C3H1"/>
    <property type="match status" value="2"/>
</dbReference>
<evidence type="ECO:0000256" key="6">
    <source>
        <dbReference type="ARBA" id="ARBA00022806"/>
    </source>
</evidence>
<dbReference type="SUPFAM" id="SSF52540">
    <property type="entry name" value="P-loop containing nucleoside triphosphate hydrolases"/>
    <property type="match status" value="1"/>
</dbReference>
<dbReference type="Pfam" id="PF20173">
    <property type="entry name" value="ZnF_RZ-type"/>
    <property type="match status" value="1"/>
</dbReference>